<dbReference type="Gene3D" id="3.20.20.470">
    <property type="entry name" value="Glucansucrase"/>
    <property type="match status" value="1"/>
</dbReference>
<dbReference type="RefSeq" id="WP_028798420.1">
    <property type="nucleotide sequence ID" value="NZ_CP029490.1"/>
</dbReference>
<protein>
    <recommendedName>
        <fullName evidence="4">dextransucrase</fullName>
        <ecNumber evidence="4">2.4.1.5</ecNumber>
    </recommendedName>
    <alternativeName>
        <fullName evidence="9">Dextransucrase</fullName>
    </alternativeName>
    <alternativeName>
        <fullName evidence="10">Sucrose 6-glucosyltransferase</fullName>
    </alternativeName>
</protein>
<dbReference type="GeneID" id="93923721"/>
<dbReference type="NCBIfam" id="TIGR03715">
    <property type="entry name" value="KxYKxGKxW"/>
    <property type="match status" value="1"/>
</dbReference>
<evidence type="ECO:0000256" key="5">
    <source>
        <dbReference type="ARBA" id="ARBA00022676"/>
    </source>
</evidence>
<dbReference type="SUPFAM" id="SSF69360">
    <property type="entry name" value="Cell wall binding repeat"/>
    <property type="match status" value="4"/>
</dbReference>
<evidence type="ECO:0000256" key="7">
    <source>
        <dbReference type="ARBA" id="ARBA00022729"/>
    </source>
</evidence>
<comment type="catalytic activity">
    <reaction evidence="1">
        <text>[(1-&gt;6)-alpha-D-glucosyl](n) + sucrose = [(1-&gt;6)-alpha-D-glucosyl](n+1) + D-fructose</text>
        <dbReference type="Rhea" id="RHEA:18825"/>
        <dbReference type="Rhea" id="RHEA-COMP:11144"/>
        <dbReference type="Rhea" id="RHEA-COMP:11145"/>
        <dbReference type="ChEBI" id="CHEBI:17992"/>
        <dbReference type="ChEBI" id="CHEBI:18269"/>
        <dbReference type="ChEBI" id="CHEBI:37721"/>
        <dbReference type="EC" id="2.4.1.5"/>
    </reaction>
</comment>
<dbReference type="Pfam" id="PF02324">
    <property type="entry name" value="Glyco_hydro_70"/>
    <property type="match status" value="1"/>
</dbReference>
<feature type="chain" id="PRO_5047355788" description="dextransucrase" evidence="12">
    <location>
        <begin position="38"/>
        <end position="1554"/>
    </location>
</feature>
<proteinExistence type="inferred from homology"/>
<dbReference type="EMBL" id="CP029490">
    <property type="protein sequence ID" value="AWN20601.1"/>
    <property type="molecule type" value="Genomic_DNA"/>
</dbReference>
<sequence length="1554" mass="171871">MEKKLHYKLHKVKKHWVTIAVASIGLVSLVGAGTVSAEDKVANDTTAQATVGVDTGQGQATTNDANTNTTDTDTADQSANTNQDQAGSNQSNNQDQAKQDTANTDQNQADNSQTDNNQATDQATSPATDGTSVQRRDAANVATAAEQEGQTDPSEQEKSAALSLDNVKLIDGKYYYVQADGSYKKNFAITVNGQMLYFDSDTGALSSTSTYSFSQGTTNLVDDFSSHNKAYDSTAKSFELVNGYLTANSWYRPADILRNGQTWEASNENDLRPVLMSWWPDKDTQVAYVNYMNKYLSANETEVTNETSQVDLNKEAQSIQTKIEQKITSDNSTQWLRTAMEAFVATQPKWNMSTENFNKGDHLQGGALLYTNSDLTPWANSDYRLLNRTPTQQDGTKKYFTEGGEGGYEFLLSNDVDNSNPVVQAEQLNQLHYLMNWGDIVMGDKDANFDGVRVDAVDNVNADLLQVYSNYFKDNYKVTDSEANALAHISILEAWSLNDNQYNEDTNGTALSIDNSSRLTSLAVLTKQPGQRIDLSNLISESVNKERANDTAYGDTIPTYSFVRAHDSEVQTVIAKIVKEKIDTNSDGYTFTLDQLKDAFKIYNEDMAKVNKTYTHYNIPAAYALLLSNMESVPRVYYGDLYTDDGQYMAKKSPYYDAIATMLQGRIAYVSGGQSEEVHKVNGNNQILSSVRYGQDLMSADDTQGTDLSRTSGLVTLVSNDPNLDLGGDSLTVNMGRAHANQAYRPLILGTKDGVQSYLKDSDTNIVKYTDANGNLTFTADDIKGYSTVDMSGYLAVWVPVGAKDGQDVRVAADTNQKADGKSLKTSAALDSQVIYEGFSNFQDFANNDADYTNKKIAENADFFKKLGITSFEMAPQYVSATDGSFLDSIIQNGYAFSDRYDLAMSKNNKYGSKDDLANALKALHANGIQAIADWVPDQIYQLPGEEVVTAKRTNSYGNPTFDAYINNTLYATNTKSSGSDYQAQYGGAFLDELKAKYPDMFTVNMISTGKPIDPSTKIKQWEAKYFNGTNVLGKGAGYVLSDDATGKYFTVNENGDFLPASFTGDQNAKTGFYYDGTGMAYYSTSGNKAVNSFIYEGGHYYYFDKGGHMVTGSYKAEDGNDYYFLPNGIQMRDAIYQDAQGNSYYYGRTGILYKGDNWYPFVDPNNANKTVFRYFDANNVMAIGYRNMYGQTYYFDENGFQAKGQLLTDDKGTHYFDEDNGAMAKNKFVNVGDDWYYMDGNGNAVKGQYPVNNQILYFNPDTGVQVKGQFITDDQGRTSYYDANSGALKSNGFFTPNGNDWYYAENGYVYKGFKQVAENQDQWYYFDQTTGKQAKGAAKVDGRDLYFNPDSGVQVKGDFATDESGNTSFYRGDNGDKVVGGFFTTGNNAWYYADNNGNLVKGFQEIDGKWYHFDEVTGQQAKGAALVNGQQLYFDVDSGIQVKGDFVTDGQGNTSYYDVNSGDKKVNGFFTTGDNAWYYADSQGNLAKGRKSIDNQDLYFDPATGKQAKGQLVSIDGRNYYFDSDSGNMAKNRFVRIGDQWIYFGNDGAATNL</sequence>
<keyword evidence="7 12" id="KW-0732">Signal</keyword>
<comment type="function">
    <text evidence="2">Production of extracellular glucans, that are thought to play a key role in the development of the dental plaque because of their ability to adhere to smooth surfaces and mediate the aggregation of bacterial cells and food debris.</text>
</comment>
<evidence type="ECO:0000256" key="10">
    <source>
        <dbReference type="ARBA" id="ARBA00032238"/>
    </source>
</evidence>
<dbReference type="InterPro" id="IPR017853">
    <property type="entry name" value="GH"/>
</dbReference>
<feature type="domain" description="Glycoside hydrolase family 70 catalytic" evidence="13">
    <location>
        <begin position="274"/>
        <end position="1077"/>
    </location>
</feature>
<dbReference type="Pfam" id="PF19258">
    <property type="entry name" value="KxYKxGKxW_sig"/>
    <property type="match status" value="1"/>
</dbReference>
<feature type="signal peptide" evidence="12">
    <location>
        <begin position="1"/>
        <end position="37"/>
    </location>
</feature>
<gene>
    <name evidence="14" type="ORF">DK182_04220</name>
</gene>
<comment type="similarity">
    <text evidence="3">Belongs to the glycosyl hydrolase 70 family.</text>
</comment>
<dbReference type="Gene3D" id="2.30.30.20">
    <property type="entry name" value="Aspartate carbamoyltransferase regulatory subunit, C-terminal domain"/>
    <property type="match status" value="1"/>
</dbReference>
<evidence type="ECO:0000256" key="6">
    <source>
        <dbReference type="ARBA" id="ARBA00022679"/>
    </source>
</evidence>
<accession>A0ABM6W4B9</accession>
<evidence type="ECO:0000256" key="2">
    <source>
        <dbReference type="ARBA" id="ARBA00003243"/>
    </source>
</evidence>
<evidence type="ECO:0000256" key="9">
    <source>
        <dbReference type="ARBA" id="ARBA00029911"/>
    </source>
</evidence>
<dbReference type="Gene3D" id="2.30.30.420">
    <property type="entry name" value="glucansucrase"/>
    <property type="match status" value="1"/>
</dbReference>
<evidence type="ECO:0000256" key="8">
    <source>
        <dbReference type="ARBA" id="ARBA00022737"/>
    </source>
</evidence>
<dbReference type="NCBIfam" id="TIGR04035">
    <property type="entry name" value="glucan_65_rpt"/>
    <property type="match status" value="5"/>
</dbReference>
<dbReference type="InterPro" id="IPR022263">
    <property type="entry name" value="KxYKxGKxW"/>
</dbReference>
<dbReference type="Pfam" id="PF19127">
    <property type="entry name" value="Choline_bind_3"/>
    <property type="match status" value="5"/>
</dbReference>
<organism evidence="14 15">
    <name type="scientific">Streptococcus sobrinus</name>
    <dbReference type="NCBI Taxonomy" id="1310"/>
    <lineage>
        <taxon>Bacteria</taxon>
        <taxon>Bacillati</taxon>
        <taxon>Bacillota</taxon>
        <taxon>Bacilli</taxon>
        <taxon>Lactobacillales</taxon>
        <taxon>Streptococcaceae</taxon>
        <taxon>Streptococcus</taxon>
    </lineage>
</organism>
<dbReference type="InterPro" id="IPR027636">
    <property type="entry name" value="Glucan-bd_rpt"/>
</dbReference>
<evidence type="ECO:0000256" key="11">
    <source>
        <dbReference type="SAM" id="MobiDB-lite"/>
    </source>
</evidence>
<dbReference type="Proteomes" id="UP000245369">
    <property type="component" value="Chromosome"/>
</dbReference>
<name>A0ABM6W4B9_9STRE</name>
<evidence type="ECO:0000256" key="12">
    <source>
        <dbReference type="SAM" id="SignalP"/>
    </source>
</evidence>
<keyword evidence="6" id="KW-0808">Transferase</keyword>
<dbReference type="Gene3D" id="2.10.270.10">
    <property type="entry name" value="Cholin Binding"/>
    <property type="match status" value="5"/>
</dbReference>
<evidence type="ECO:0000256" key="4">
    <source>
        <dbReference type="ARBA" id="ARBA00012592"/>
    </source>
</evidence>
<dbReference type="InterPro" id="IPR003318">
    <property type="entry name" value="Glyco_hydro70cat"/>
</dbReference>
<keyword evidence="15" id="KW-1185">Reference proteome</keyword>
<feature type="region of interest" description="Disordered" evidence="11">
    <location>
        <begin position="52"/>
        <end position="160"/>
    </location>
</feature>
<evidence type="ECO:0000259" key="13">
    <source>
        <dbReference type="Pfam" id="PF02324"/>
    </source>
</evidence>
<feature type="compositionally biased region" description="Low complexity" evidence="11">
    <location>
        <begin position="60"/>
        <end position="82"/>
    </location>
</feature>
<evidence type="ECO:0000313" key="14">
    <source>
        <dbReference type="EMBL" id="AWN20601.1"/>
    </source>
</evidence>
<dbReference type="EC" id="2.4.1.5" evidence="4"/>
<keyword evidence="5" id="KW-0328">Glycosyltransferase</keyword>
<dbReference type="SUPFAM" id="SSF51445">
    <property type="entry name" value="(Trans)glycosidases"/>
    <property type="match status" value="2"/>
</dbReference>
<dbReference type="InterPro" id="IPR018337">
    <property type="entry name" value="Cell_wall/Cho-bd_repeat"/>
</dbReference>
<keyword evidence="8" id="KW-0677">Repeat</keyword>
<feature type="compositionally biased region" description="Polar residues" evidence="11">
    <location>
        <begin position="83"/>
        <end position="133"/>
    </location>
</feature>
<evidence type="ECO:0000313" key="15">
    <source>
        <dbReference type="Proteomes" id="UP000245369"/>
    </source>
</evidence>
<evidence type="ECO:0000256" key="3">
    <source>
        <dbReference type="ARBA" id="ARBA00009247"/>
    </source>
</evidence>
<evidence type="ECO:0000256" key="1">
    <source>
        <dbReference type="ARBA" id="ARBA00001152"/>
    </source>
</evidence>
<reference evidence="14 15" key="1">
    <citation type="submission" date="2018-05" db="EMBL/GenBank/DDBJ databases">
        <title>Complete genome sequences of Streptococcus sobrinus.</title>
        <authorList>
            <person name="Sales M."/>
            <person name="Jensen P.A."/>
        </authorList>
    </citation>
    <scope>NUCLEOTIDE SEQUENCE [LARGE SCALE GENOMIC DNA]</scope>
    <source>
        <strain evidence="14 15">SL1</strain>
    </source>
</reference>
<dbReference type="Pfam" id="PF01473">
    <property type="entry name" value="Choline_bind_1"/>
    <property type="match status" value="3"/>
</dbReference>